<feature type="region of interest" description="Disordered" evidence="1">
    <location>
        <begin position="186"/>
        <end position="219"/>
    </location>
</feature>
<dbReference type="PANTHER" id="PTHR28094">
    <property type="entry name" value="MEIOTICALLY UP-REGULATED GENE 113 PROTEIN"/>
    <property type="match status" value="1"/>
</dbReference>
<evidence type="ECO:0000256" key="1">
    <source>
        <dbReference type="SAM" id="MobiDB-lite"/>
    </source>
</evidence>
<protein>
    <recommendedName>
        <fullName evidence="2">Bacteriophage T5 Orf172 DNA-binding domain-containing protein</fullName>
    </recommendedName>
</protein>
<dbReference type="InterPro" id="IPR053006">
    <property type="entry name" value="Meiosis_regulatory"/>
</dbReference>
<dbReference type="Proteomes" id="UP000294933">
    <property type="component" value="Unassembled WGS sequence"/>
</dbReference>
<proteinExistence type="predicted"/>
<reference evidence="3 4" key="1">
    <citation type="submission" date="2018-06" db="EMBL/GenBank/DDBJ databases">
        <title>A transcriptomic atlas of mushroom development highlights an independent origin of complex multicellularity.</title>
        <authorList>
            <consortium name="DOE Joint Genome Institute"/>
            <person name="Krizsan K."/>
            <person name="Almasi E."/>
            <person name="Merenyi Z."/>
            <person name="Sahu N."/>
            <person name="Viragh M."/>
            <person name="Koszo T."/>
            <person name="Mondo S."/>
            <person name="Kiss B."/>
            <person name="Balint B."/>
            <person name="Kues U."/>
            <person name="Barry K."/>
            <person name="Hegedus J.C."/>
            <person name="Henrissat B."/>
            <person name="Johnson J."/>
            <person name="Lipzen A."/>
            <person name="Ohm R."/>
            <person name="Nagy I."/>
            <person name="Pangilinan J."/>
            <person name="Yan J."/>
            <person name="Xiong Y."/>
            <person name="Grigoriev I.V."/>
            <person name="Hibbett D.S."/>
            <person name="Nagy L.G."/>
        </authorList>
    </citation>
    <scope>NUCLEOTIDE SEQUENCE [LARGE SCALE GENOMIC DNA]</scope>
    <source>
        <strain evidence="3 4">SZMC22713</strain>
    </source>
</reference>
<name>A0A4Y7PM07_9AGAM</name>
<dbReference type="AlphaFoldDB" id="A0A4Y7PM07"/>
<evidence type="ECO:0000313" key="4">
    <source>
        <dbReference type="Proteomes" id="UP000294933"/>
    </source>
</evidence>
<evidence type="ECO:0000259" key="2">
    <source>
        <dbReference type="Pfam" id="PF10544"/>
    </source>
</evidence>
<dbReference type="Pfam" id="PF10544">
    <property type="entry name" value="T5orf172"/>
    <property type="match status" value="1"/>
</dbReference>
<dbReference type="STRING" id="50990.A0A4Y7PM07"/>
<dbReference type="OrthoDB" id="2417614at2759"/>
<dbReference type="InterPro" id="IPR018306">
    <property type="entry name" value="Phage_T5_Orf172_DNA-bd"/>
</dbReference>
<feature type="domain" description="Bacteriophage T5 Orf172 DNA-binding" evidence="2">
    <location>
        <begin position="266"/>
        <end position="369"/>
    </location>
</feature>
<keyword evidence="4" id="KW-1185">Reference proteome</keyword>
<dbReference type="PANTHER" id="PTHR28094:SF1">
    <property type="entry name" value="MEIOTICALLY UP-REGULATED GENE 113 PROTEIN"/>
    <property type="match status" value="1"/>
</dbReference>
<dbReference type="EMBL" id="ML170269">
    <property type="protein sequence ID" value="TDL15609.1"/>
    <property type="molecule type" value="Genomic_DNA"/>
</dbReference>
<evidence type="ECO:0000313" key="3">
    <source>
        <dbReference type="EMBL" id="TDL15609.1"/>
    </source>
</evidence>
<organism evidence="3 4">
    <name type="scientific">Rickenella mellea</name>
    <dbReference type="NCBI Taxonomy" id="50990"/>
    <lineage>
        <taxon>Eukaryota</taxon>
        <taxon>Fungi</taxon>
        <taxon>Dikarya</taxon>
        <taxon>Basidiomycota</taxon>
        <taxon>Agaricomycotina</taxon>
        <taxon>Agaricomycetes</taxon>
        <taxon>Hymenochaetales</taxon>
        <taxon>Rickenellaceae</taxon>
        <taxon>Rickenella</taxon>
    </lineage>
</organism>
<gene>
    <name evidence="3" type="ORF">BD410DRAFT_845069</name>
</gene>
<sequence length="405" mass="44929">MPTLTLNPSAEHSVWSLTPYSVIETMLAFVKPSQSPDVRVRSECTTSTRKSVDPYRWPQNAPAAPNISDVDSISRVRETAPTSKSFRVNLSDDDAKSTSGDNAPRSATNQNSSPIASFPPKSAQLVASKSSGRQILQCSGKVGPGRRCEKSSARSELSDVWFCSVHNPTAIYAAPWYCADHVNQNESKSPGPAAAKDPSLPVIPSLATDENSLNNNRRTKARQSLAKKISLPSDLSEFIPDCFSDDLKSEIRAKLEQPLSKSDKPGFIYVFEITDPNAEIDDYIHLKIGMASDVMSRLKTWEKQCLAFNFSCIGQWQVSYRGRMEQLIHLELDGLAAYFATSGYKGRINVGKCVCGTKHREIFSFRCSEVAMVTHGTRYEGTGGWEAILKGMIERWERFIETYYV</sequence>
<feature type="region of interest" description="Disordered" evidence="1">
    <location>
        <begin position="34"/>
        <end position="130"/>
    </location>
</feature>
<accession>A0A4Y7PM07</accession>
<dbReference type="VEuPathDB" id="FungiDB:BD410DRAFT_845069"/>
<feature type="compositionally biased region" description="Polar residues" evidence="1">
    <location>
        <begin position="97"/>
        <end position="115"/>
    </location>
</feature>